<evidence type="ECO:0000256" key="5">
    <source>
        <dbReference type="ARBA" id="ARBA00022741"/>
    </source>
</evidence>
<keyword evidence="9" id="KW-0472">Membrane</keyword>
<keyword evidence="9" id="KW-0812">Transmembrane</keyword>
<keyword evidence="6 12" id="KW-0418">Kinase</keyword>
<dbReference type="InterPro" id="IPR003594">
    <property type="entry name" value="HATPase_dom"/>
</dbReference>
<comment type="caution">
    <text evidence="12">The sequence shown here is derived from an EMBL/GenBank/DDBJ whole genome shotgun (WGS) entry which is preliminary data.</text>
</comment>
<evidence type="ECO:0000256" key="6">
    <source>
        <dbReference type="ARBA" id="ARBA00022777"/>
    </source>
</evidence>
<evidence type="ECO:0000256" key="4">
    <source>
        <dbReference type="ARBA" id="ARBA00022679"/>
    </source>
</evidence>
<dbReference type="SUPFAM" id="SSF55874">
    <property type="entry name" value="ATPase domain of HSP90 chaperone/DNA topoisomerase II/histidine kinase"/>
    <property type="match status" value="1"/>
</dbReference>
<dbReference type="PANTHER" id="PTHR24421:SF10">
    <property type="entry name" value="NITRATE_NITRITE SENSOR PROTEIN NARQ"/>
    <property type="match status" value="1"/>
</dbReference>
<evidence type="ECO:0000256" key="1">
    <source>
        <dbReference type="ARBA" id="ARBA00000085"/>
    </source>
</evidence>
<name>A0ABT4MJM9_9NOCA</name>
<protein>
    <recommendedName>
        <fullName evidence="2">histidine kinase</fullName>
        <ecNumber evidence="2">2.7.13.3</ecNumber>
    </recommendedName>
</protein>
<feature type="transmembrane region" description="Helical" evidence="9">
    <location>
        <begin position="51"/>
        <end position="73"/>
    </location>
</feature>
<dbReference type="GO" id="GO:0016301">
    <property type="term" value="F:kinase activity"/>
    <property type="evidence" value="ECO:0007669"/>
    <property type="project" value="UniProtKB-KW"/>
</dbReference>
<evidence type="ECO:0000259" key="10">
    <source>
        <dbReference type="Pfam" id="PF02518"/>
    </source>
</evidence>
<accession>A0ABT4MJM9</accession>
<evidence type="ECO:0000256" key="8">
    <source>
        <dbReference type="ARBA" id="ARBA00023012"/>
    </source>
</evidence>
<dbReference type="Gene3D" id="3.30.565.10">
    <property type="entry name" value="Histidine kinase-like ATPase, C-terminal domain"/>
    <property type="match status" value="1"/>
</dbReference>
<dbReference type="EMBL" id="JAPWIJ010000008">
    <property type="protein sequence ID" value="MCZ4520615.1"/>
    <property type="molecule type" value="Genomic_DNA"/>
</dbReference>
<evidence type="ECO:0000313" key="13">
    <source>
        <dbReference type="Proteomes" id="UP001081071"/>
    </source>
</evidence>
<gene>
    <name evidence="12" type="ORF">O4220_19075</name>
</gene>
<keyword evidence="5" id="KW-0547">Nucleotide-binding</keyword>
<comment type="catalytic activity">
    <reaction evidence="1">
        <text>ATP + protein L-histidine = ADP + protein N-phospho-L-histidine.</text>
        <dbReference type="EC" id="2.7.13.3"/>
    </reaction>
</comment>
<feature type="transmembrane region" description="Helical" evidence="9">
    <location>
        <begin position="80"/>
        <end position="97"/>
    </location>
</feature>
<dbReference type="EC" id="2.7.13.3" evidence="2"/>
<keyword evidence="9" id="KW-1133">Transmembrane helix</keyword>
<proteinExistence type="predicted"/>
<evidence type="ECO:0000259" key="11">
    <source>
        <dbReference type="Pfam" id="PF07730"/>
    </source>
</evidence>
<dbReference type="Pfam" id="PF07730">
    <property type="entry name" value="HisKA_3"/>
    <property type="match status" value="1"/>
</dbReference>
<dbReference type="CDD" id="cd16917">
    <property type="entry name" value="HATPase_UhpB-NarQ-NarX-like"/>
    <property type="match status" value="1"/>
</dbReference>
<feature type="transmembrane region" description="Helical" evidence="9">
    <location>
        <begin position="21"/>
        <end position="39"/>
    </location>
</feature>
<dbReference type="InterPro" id="IPR011712">
    <property type="entry name" value="Sig_transdc_His_kin_sub3_dim/P"/>
</dbReference>
<organism evidence="12 13">
    <name type="scientific">Rhodococcus ruber</name>
    <dbReference type="NCBI Taxonomy" id="1830"/>
    <lineage>
        <taxon>Bacteria</taxon>
        <taxon>Bacillati</taxon>
        <taxon>Actinomycetota</taxon>
        <taxon>Actinomycetes</taxon>
        <taxon>Mycobacteriales</taxon>
        <taxon>Nocardiaceae</taxon>
        <taxon>Rhodococcus</taxon>
    </lineage>
</organism>
<evidence type="ECO:0000256" key="9">
    <source>
        <dbReference type="SAM" id="Phobius"/>
    </source>
</evidence>
<sequence>MAAGSVMLRRFGPAWRPRNPAVLPIEMLVATVVYAGFQLSTSMVGDTRDELVGSPALIVVSAVALIAMTAVTCARRSFPVTSYLTVVAISVALILVLPDRTLGFTPLYWFAIAALAIRVTGPRLFAPLALGLILEIVVSVDTRLSFPDAAAGPGGTIGVVAEQVANLIINYTVLIALGKYIARNRTQELENEAALDRAELEHRQQLDAALDNERKTMARELHDVAAHHLTGMLIQAKASKTLITSNPEQARELLTGAIGHGQRTLDSLRQIVGILRPSTTNDRLGNQSAPQPMIADIPDLIEQSRMSFASITVDVGVNAAGDTDDTDTDSAVQLTCYRIVQEALSNARRHAPNCDVSVQVSDSSSVIDVTVSNTISSDAPDRRESAGQGFGIPGMRERAALLGGTLDAGLSADGTTWSVRARLPVGGTISRPLEVPA</sequence>
<dbReference type="PANTHER" id="PTHR24421">
    <property type="entry name" value="NITRATE/NITRITE SENSOR PROTEIN NARX-RELATED"/>
    <property type="match status" value="1"/>
</dbReference>
<keyword evidence="3" id="KW-0597">Phosphoprotein</keyword>
<evidence type="ECO:0000256" key="3">
    <source>
        <dbReference type="ARBA" id="ARBA00022553"/>
    </source>
</evidence>
<reference evidence="12" key="1">
    <citation type="submission" date="2022-12" db="EMBL/GenBank/DDBJ databases">
        <authorList>
            <person name="Krivoruchko A.V."/>
            <person name="Elkin A."/>
        </authorList>
    </citation>
    <scope>NUCLEOTIDE SEQUENCE</scope>
    <source>
        <strain evidence="12">IEGM 1391</strain>
    </source>
</reference>
<keyword evidence="8" id="KW-0902">Two-component regulatory system</keyword>
<evidence type="ECO:0000313" key="12">
    <source>
        <dbReference type="EMBL" id="MCZ4520615.1"/>
    </source>
</evidence>
<feature type="domain" description="Histidine kinase/HSP90-like ATPase" evidence="10">
    <location>
        <begin position="334"/>
        <end position="425"/>
    </location>
</feature>
<dbReference type="Gene3D" id="1.20.5.1930">
    <property type="match status" value="1"/>
</dbReference>
<evidence type="ECO:0000256" key="2">
    <source>
        <dbReference type="ARBA" id="ARBA00012438"/>
    </source>
</evidence>
<dbReference type="Proteomes" id="UP001081071">
    <property type="component" value="Unassembled WGS sequence"/>
</dbReference>
<dbReference type="RefSeq" id="WP_269607052.1">
    <property type="nucleotide sequence ID" value="NZ_JAPWIJ010000008.1"/>
</dbReference>
<dbReference type="InterPro" id="IPR036890">
    <property type="entry name" value="HATPase_C_sf"/>
</dbReference>
<dbReference type="InterPro" id="IPR050482">
    <property type="entry name" value="Sensor_HK_TwoCompSys"/>
</dbReference>
<keyword evidence="13" id="KW-1185">Reference proteome</keyword>
<dbReference type="Pfam" id="PF02518">
    <property type="entry name" value="HATPase_c"/>
    <property type="match status" value="1"/>
</dbReference>
<feature type="domain" description="Signal transduction histidine kinase subgroup 3 dimerisation and phosphoacceptor" evidence="11">
    <location>
        <begin position="213"/>
        <end position="279"/>
    </location>
</feature>
<keyword evidence="7" id="KW-0067">ATP-binding</keyword>
<evidence type="ECO:0000256" key="7">
    <source>
        <dbReference type="ARBA" id="ARBA00022840"/>
    </source>
</evidence>
<keyword evidence="4" id="KW-0808">Transferase</keyword>